<keyword evidence="2" id="KW-1185">Reference proteome</keyword>
<name>A0ACB9ZTY9_CATRO</name>
<evidence type="ECO:0000313" key="2">
    <source>
        <dbReference type="Proteomes" id="UP001060085"/>
    </source>
</evidence>
<dbReference type="EMBL" id="CM044708">
    <property type="protein sequence ID" value="KAI5650276.1"/>
    <property type="molecule type" value="Genomic_DNA"/>
</dbReference>
<organism evidence="1 2">
    <name type="scientific">Catharanthus roseus</name>
    <name type="common">Madagascar periwinkle</name>
    <name type="synonym">Vinca rosea</name>
    <dbReference type="NCBI Taxonomy" id="4058"/>
    <lineage>
        <taxon>Eukaryota</taxon>
        <taxon>Viridiplantae</taxon>
        <taxon>Streptophyta</taxon>
        <taxon>Embryophyta</taxon>
        <taxon>Tracheophyta</taxon>
        <taxon>Spermatophyta</taxon>
        <taxon>Magnoliopsida</taxon>
        <taxon>eudicotyledons</taxon>
        <taxon>Gunneridae</taxon>
        <taxon>Pentapetalae</taxon>
        <taxon>asterids</taxon>
        <taxon>lamiids</taxon>
        <taxon>Gentianales</taxon>
        <taxon>Apocynaceae</taxon>
        <taxon>Rauvolfioideae</taxon>
        <taxon>Vinceae</taxon>
        <taxon>Catharanthinae</taxon>
        <taxon>Catharanthus</taxon>
    </lineage>
</organism>
<dbReference type="Proteomes" id="UP001060085">
    <property type="component" value="Linkage Group LG08"/>
</dbReference>
<proteinExistence type="predicted"/>
<accession>A0ACB9ZTY9</accession>
<evidence type="ECO:0000313" key="1">
    <source>
        <dbReference type="EMBL" id="KAI5650276.1"/>
    </source>
</evidence>
<sequence length="156" mass="18002">MVKDWHRRTIKKDLRNEQEREKVPSSTISSSDVDCHFGMLDKGKIIGVVANGRQARKRHRNRLFLYSVLCKSATINFSDTSLKSLSEALNQEDLLVIKNFELKIEEEEGGTYVNVLYRVLNREESFRGFDQARRVPVILLAHSIPKGMLEPRPMQS</sequence>
<protein>
    <submittedName>
        <fullName evidence="1">Uncharacterized protein</fullName>
    </submittedName>
</protein>
<reference evidence="2" key="1">
    <citation type="journal article" date="2023" name="Nat. Plants">
        <title>Single-cell RNA sequencing provides a high-resolution roadmap for understanding the multicellular compartmentation of specialized metabolism.</title>
        <authorList>
            <person name="Sun S."/>
            <person name="Shen X."/>
            <person name="Li Y."/>
            <person name="Li Y."/>
            <person name="Wang S."/>
            <person name="Li R."/>
            <person name="Zhang H."/>
            <person name="Shen G."/>
            <person name="Guo B."/>
            <person name="Wei J."/>
            <person name="Xu J."/>
            <person name="St-Pierre B."/>
            <person name="Chen S."/>
            <person name="Sun C."/>
        </authorList>
    </citation>
    <scope>NUCLEOTIDE SEQUENCE [LARGE SCALE GENOMIC DNA]</scope>
</reference>
<gene>
    <name evidence="1" type="ORF">M9H77_36281</name>
</gene>
<comment type="caution">
    <text evidence="1">The sequence shown here is derived from an EMBL/GenBank/DDBJ whole genome shotgun (WGS) entry which is preliminary data.</text>
</comment>